<dbReference type="Gene3D" id="1.20.5.1030">
    <property type="entry name" value="Preprotein translocase secy subunit"/>
    <property type="match status" value="1"/>
</dbReference>
<comment type="function">
    <text evidence="9">Essential subunit of the Sec protein translocation channel SecYEG. Clamps together the 2 halves of SecY. May contact the channel plug during translocation.</text>
</comment>
<keyword evidence="8 9" id="KW-0472">Membrane</keyword>
<dbReference type="HOGENOM" id="CLU_113663_1_1_11"/>
<dbReference type="GO" id="GO:0008320">
    <property type="term" value="F:protein transmembrane transporter activity"/>
    <property type="evidence" value="ECO:0007669"/>
    <property type="project" value="UniProtKB-UniRule"/>
</dbReference>
<dbReference type="Pfam" id="PF00584">
    <property type="entry name" value="SecE"/>
    <property type="match status" value="1"/>
</dbReference>
<dbReference type="GO" id="GO:0043952">
    <property type="term" value="P:protein transport by the Sec complex"/>
    <property type="evidence" value="ECO:0007669"/>
    <property type="project" value="UniProtKB-UniRule"/>
</dbReference>
<feature type="compositionally biased region" description="Basic and acidic residues" evidence="10">
    <location>
        <begin position="29"/>
        <end position="45"/>
    </location>
</feature>
<dbReference type="InterPro" id="IPR038379">
    <property type="entry name" value="SecE_sf"/>
</dbReference>
<dbReference type="HAMAP" id="MF_00422">
    <property type="entry name" value="SecE"/>
    <property type="match status" value="1"/>
</dbReference>
<comment type="subunit">
    <text evidence="9">Component of the Sec protein translocase complex. Heterotrimer consisting of SecY, SecE and SecG subunits. The heterotrimers can form oligomers, although 1 heterotrimer is thought to be able to translocate proteins. Interacts with the ribosome. Interacts with SecDF, and other proteins may be involved. Interacts with SecA.</text>
</comment>
<evidence type="ECO:0000256" key="10">
    <source>
        <dbReference type="SAM" id="MobiDB-lite"/>
    </source>
</evidence>
<keyword evidence="4 9" id="KW-0812">Transmembrane</keyword>
<feature type="transmembrane region" description="Helical" evidence="9">
    <location>
        <begin position="71"/>
        <end position="92"/>
    </location>
</feature>
<evidence type="ECO:0000256" key="6">
    <source>
        <dbReference type="ARBA" id="ARBA00022989"/>
    </source>
</evidence>
<evidence type="ECO:0000256" key="4">
    <source>
        <dbReference type="ARBA" id="ARBA00022692"/>
    </source>
</evidence>
<keyword evidence="6 9" id="KW-1133">Transmembrane helix</keyword>
<gene>
    <name evidence="9" type="primary">secE</name>
    <name evidence="11" type="ORF">CUREI_01455</name>
</gene>
<evidence type="ECO:0000313" key="12">
    <source>
        <dbReference type="Proteomes" id="UP000028939"/>
    </source>
</evidence>
<evidence type="ECO:0000313" key="11">
    <source>
        <dbReference type="EMBL" id="AIL96153.1"/>
    </source>
</evidence>
<comment type="subcellular location">
    <subcellularLocation>
        <location evidence="9">Cell membrane</location>
        <topology evidence="9">Single-pass membrane protein</topology>
    </subcellularLocation>
    <subcellularLocation>
        <location evidence="1">Membrane</location>
    </subcellularLocation>
</comment>
<keyword evidence="7 9" id="KW-0811">Translocation</keyword>
<evidence type="ECO:0000256" key="3">
    <source>
        <dbReference type="ARBA" id="ARBA00022475"/>
    </source>
</evidence>
<reference evidence="11 12" key="1">
    <citation type="submission" date="2014-08" db="EMBL/GenBank/DDBJ databases">
        <title>Complete genome sequence of Corynebacterium ureicelerivorans DSM 45051, a lipophilic and urea-splitting isolate from a blood culture of a septicaemia patient.</title>
        <authorList>
            <person name="Tippelt A."/>
            <person name="Albersmeier A."/>
            <person name="Brinkrolf K."/>
            <person name="Ruckert C."/>
            <person name="Tauch A."/>
        </authorList>
    </citation>
    <scope>NUCLEOTIDE SEQUENCE [LARGE SCALE GENOMIC DNA]</scope>
    <source>
        <strain evidence="11 12">IMMIB RIV-2301</strain>
    </source>
</reference>
<evidence type="ECO:0000256" key="8">
    <source>
        <dbReference type="ARBA" id="ARBA00023136"/>
    </source>
</evidence>
<dbReference type="PRINTS" id="PR01650">
    <property type="entry name" value="SECETRNLCASE"/>
</dbReference>
<dbReference type="NCBIfam" id="TIGR00964">
    <property type="entry name" value="secE_bact"/>
    <property type="match status" value="1"/>
</dbReference>
<dbReference type="KEGG" id="cuv:CUREI_01455"/>
<proteinExistence type="inferred from homology"/>
<dbReference type="InterPro" id="IPR001901">
    <property type="entry name" value="Translocase_SecE/Sec61-g"/>
</dbReference>
<keyword evidence="12" id="KW-1185">Reference proteome</keyword>
<keyword evidence="2 9" id="KW-0813">Transport</keyword>
<dbReference type="STRING" id="401472.CUREI_01455"/>
<dbReference type="GO" id="GO:0009306">
    <property type="term" value="P:protein secretion"/>
    <property type="evidence" value="ECO:0007669"/>
    <property type="project" value="UniProtKB-UniRule"/>
</dbReference>
<keyword evidence="3 9" id="KW-1003">Cell membrane</keyword>
<evidence type="ECO:0000256" key="7">
    <source>
        <dbReference type="ARBA" id="ARBA00023010"/>
    </source>
</evidence>
<feature type="compositionally biased region" description="Polar residues" evidence="10">
    <location>
        <begin position="1"/>
        <end position="11"/>
    </location>
</feature>
<keyword evidence="5 9" id="KW-0653">Protein transport</keyword>
<name>A0A077HGM4_9CORY</name>
<dbReference type="OrthoDB" id="9805743at2"/>
<evidence type="ECO:0000256" key="9">
    <source>
        <dbReference type="HAMAP-Rule" id="MF_00422"/>
    </source>
</evidence>
<protein>
    <recommendedName>
        <fullName evidence="9">Protein translocase subunit SecE</fullName>
    </recommendedName>
</protein>
<dbReference type="PANTHER" id="PTHR33910:SF1">
    <property type="entry name" value="PROTEIN TRANSLOCASE SUBUNIT SECE"/>
    <property type="match status" value="1"/>
</dbReference>
<dbReference type="InterPro" id="IPR005807">
    <property type="entry name" value="SecE_bac"/>
</dbReference>
<dbReference type="RefSeq" id="WP_038609567.1">
    <property type="nucleotide sequence ID" value="NZ_CP009215.1"/>
</dbReference>
<organism evidence="11 12">
    <name type="scientific">Corynebacterium ureicelerivorans</name>
    <dbReference type="NCBI Taxonomy" id="401472"/>
    <lineage>
        <taxon>Bacteria</taxon>
        <taxon>Bacillati</taxon>
        <taxon>Actinomycetota</taxon>
        <taxon>Actinomycetes</taxon>
        <taxon>Mycobacteriales</taxon>
        <taxon>Corynebacteriaceae</taxon>
        <taxon>Corynebacterium</taxon>
    </lineage>
</organism>
<dbReference type="AlphaFoldDB" id="A0A077HGM4"/>
<dbReference type="PANTHER" id="PTHR33910">
    <property type="entry name" value="PROTEIN TRANSLOCASE SUBUNIT SECE"/>
    <property type="match status" value="1"/>
</dbReference>
<comment type="similarity">
    <text evidence="9">Belongs to the SecE/SEC61-gamma family.</text>
</comment>
<accession>A0A077HGM4</accession>
<dbReference type="GO" id="GO:0065002">
    <property type="term" value="P:intracellular protein transmembrane transport"/>
    <property type="evidence" value="ECO:0007669"/>
    <property type="project" value="UniProtKB-UniRule"/>
</dbReference>
<dbReference type="GO" id="GO:0005886">
    <property type="term" value="C:plasma membrane"/>
    <property type="evidence" value="ECO:0007669"/>
    <property type="project" value="UniProtKB-SubCell"/>
</dbReference>
<evidence type="ECO:0000256" key="5">
    <source>
        <dbReference type="ARBA" id="ARBA00022927"/>
    </source>
</evidence>
<dbReference type="EMBL" id="CP009215">
    <property type="protein sequence ID" value="AIL96153.1"/>
    <property type="molecule type" value="Genomic_DNA"/>
</dbReference>
<sequence length="106" mass="11619">MTNPSGQNPAQPTGKRQLRGASPVSTEGQDAKRPPVADANAEDKSGSSVATFPGEVVSEMKKVIWPTGRQMLNYTLIVFAFLLVLTVFVWGVDALSSWVIRWIFIR</sequence>
<evidence type="ECO:0000256" key="2">
    <source>
        <dbReference type="ARBA" id="ARBA00022448"/>
    </source>
</evidence>
<dbReference type="Proteomes" id="UP000028939">
    <property type="component" value="Chromosome"/>
</dbReference>
<dbReference type="GO" id="GO:0006605">
    <property type="term" value="P:protein targeting"/>
    <property type="evidence" value="ECO:0007669"/>
    <property type="project" value="UniProtKB-UniRule"/>
</dbReference>
<feature type="region of interest" description="Disordered" evidence="10">
    <location>
        <begin position="1"/>
        <end position="49"/>
    </location>
</feature>
<evidence type="ECO:0000256" key="1">
    <source>
        <dbReference type="ARBA" id="ARBA00004370"/>
    </source>
</evidence>